<reference evidence="2" key="2">
    <citation type="submission" date="2020-05" db="UniProtKB">
        <authorList>
            <consortium name="EnsemblMetazoa"/>
        </authorList>
    </citation>
    <scope>IDENTIFICATION</scope>
    <source>
        <strain evidence="2">IAEA</strain>
    </source>
</reference>
<dbReference type="EMBL" id="JXJN01007206">
    <property type="status" value="NOT_ANNOTATED_CDS"/>
    <property type="molecule type" value="Genomic_DNA"/>
</dbReference>
<sequence>MIQSIPLSNKLQPNDDLNESNDEDPFEMPINEADNNPSLLLKENDFNDKLFSPNAAEEVRNVMNYKDEKFDDDGDPFNSEETKIGNKKENTKLSKKKKSIKSARTIRMKNASPKLPWSATEKGTRKLSKSENNDSKKTKVKKSLEAPKSFAIDEEIAKFMKLESSARGAIFNSSSESKLIQASMRGDAAKSIYALTCKSRTTSTCCLSEALDFLLPQALPRLPIEANNGTTEFCSLNSGEAFAVSLHLAPRPLPRFPIEANNGTTELCSLRSGEAFAVFLDLAPRPLPRLPVLK</sequence>
<dbReference type="Proteomes" id="UP000092460">
    <property type="component" value="Unassembled WGS sequence"/>
</dbReference>
<feature type="region of interest" description="Disordered" evidence="1">
    <location>
        <begin position="1"/>
        <end position="40"/>
    </location>
</feature>
<dbReference type="STRING" id="67801.A0A1B0B1M6"/>
<evidence type="ECO:0000313" key="2">
    <source>
        <dbReference type="EnsemblMetazoa" id="GPPI015887-PA"/>
    </source>
</evidence>
<proteinExistence type="predicted"/>
<feature type="compositionally biased region" description="Basic and acidic residues" evidence="1">
    <location>
        <begin position="122"/>
        <end position="142"/>
    </location>
</feature>
<accession>A0A1B0B1M6</accession>
<feature type="compositionally biased region" description="Basic and acidic residues" evidence="1">
    <location>
        <begin position="80"/>
        <end position="92"/>
    </location>
</feature>
<feature type="compositionally biased region" description="Acidic residues" evidence="1">
    <location>
        <begin position="16"/>
        <end position="26"/>
    </location>
</feature>
<reference evidence="3" key="1">
    <citation type="submission" date="2015-01" db="EMBL/GenBank/DDBJ databases">
        <authorList>
            <person name="Aksoy S."/>
            <person name="Warren W."/>
            <person name="Wilson R.K."/>
        </authorList>
    </citation>
    <scope>NUCLEOTIDE SEQUENCE [LARGE SCALE GENOMIC DNA]</scope>
    <source>
        <strain evidence="3">IAEA</strain>
    </source>
</reference>
<dbReference type="AlphaFoldDB" id="A0A1B0B1M6"/>
<feature type="region of interest" description="Disordered" evidence="1">
    <location>
        <begin position="66"/>
        <end position="142"/>
    </location>
</feature>
<name>A0A1B0B1M6_9MUSC</name>
<organism evidence="2 3">
    <name type="scientific">Glossina palpalis gambiensis</name>
    <dbReference type="NCBI Taxonomy" id="67801"/>
    <lineage>
        <taxon>Eukaryota</taxon>
        <taxon>Metazoa</taxon>
        <taxon>Ecdysozoa</taxon>
        <taxon>Arthropoda</taxon>
        <taxon>Hexapoda</taxon>
        <taxon>Insecta</taxon>
        <taxon>Pterygota</taxon>
        <taxon>Neoptera</taxon>
        <taxon>Endopterygota</taxon>
        <taxon>Diptera</taxon>
        <taxon>Brachycera</taxon>
        <taxon>Muscomorpha</taxon>
        <taxon>Hippoboscoidea</taxon>
        <taxon>Glossinidae</taxon>
        <taxon>Glossina</taxon>
    </lineage>
</organism>
<feature type="compositionally biased region" description="Polar residues" evidence="1">
    <location>
        <begin position="1"/>
        <end position="12"/>
    </location>
</feature>
<dbReference type="VEuPathDB" id="VectorBase:GPPI015887"/>
<evidence type="ECO:0000256" key="1">
    <source>
        <dbReference type="SAM" id="MobiDB-lite"/>
    </source>
</evidence>
<dbReference type="EnsemblMetazoa" id="GPPI015887-RA">
    <property type="protein sequence ID" value="GPPI015887-PA"/>
    <property type="gene ID" value="GPPI015887"/>
</dbReference>
<keyword evidence="3" id="KW-1185">Reference proteome</keyword>
<evidence type="ECO:0000313" key="3">
    <source>
        <dbReference type="Proteomes" id="UP000092460"/>
    </source>
</evidence>
<feature type="compositionally biased region" description="Basic residues" evidence="1">
    <location>
        <begin position="93"/>
        <end position="107"/>
    </location>
</feature>
<protein>
    <submittedName>
        <fullName evidence="2">Uncharacterized protein</fullName>
    </submittedName>
</protein>